<dbReference type="GO" id="GO:0005524">
    <property type="term" value="F:ATP binding"/>
    <property type="evidence" value="ECO:0007669"/>
    <property type="project" value="UniProtKB-KW"/>
</dbReference>
<sequence>MESLEIENMSVSYQGKSVLSQLSLTIPSKKMVGIIGPNGAGKSSLLKGILGLVPTKTGRIFYKGEVVSKQKNLIAYVEQRQEIDLTFPIDVFNVVLLGTYPQLNFFKRPGKRQKEITWQALEKVDLTAFAKRQISELSGGQLQRVFIARALAQQAPWLLLDEPFAGIDAASEKIIVELLKKLRDEGKSIVIVHHDLHKIRDYFDEVILLNHGVVAAGGIEQVYTSENMVKAYGDALINFNL</sequence>
<keyword evidence="2" id="KW-0813">Transport</keyword>
<dbReference type="Proteomes" id="UP000774130">
    <property type="component" value="Unassembled WGS sequence"/>
</dbReference>
<comment type="caution">
    <text evidence="4">The sequence shown here is derived from an EMBL/GenBank/DDBJ whole genome shotgun (WGS) entry which is preliminary data.</text>
</comment>
<reference evidence="4 5" key="1">
    <citation type="submission" date="2021-06" db="EMBL/GenBank/DDBJ databases">
        <title>Enterococcus alishanensis sp. nov., a novel lactic acid bacterium isolated from fresh coffee beans.</title>
        <authorList>
            <person name="Chen Y.-S."/>
        </authorList>
    </citation>
    <scope>NUCLEOTIDE SEQUENCE [LARGE SCALE GENOMIC DNA]</scope>
    <source>
        <strain evidence="4 5">ALS3</strain>
    </source>
</reference>
<accession>A0ABS6TDE5</accession>
<dbReference type="Pfam" id="PF00005">
    <property type="entry name" value="ABC_tran"/>
    <property type="match status" value="1"/>
</dbReference>
<organism evidence="4 5">
    <name type="scientific">Enterococcus alishanensis</name>
    <dbReference type="NCBI Taxonomy" id="1303817"/>
    <lineage>
        <taxon>Bacteria</taxon>
        <taxon>Bacillati</taxon>
        <taxon>Bacillota</taxon>
        <taxon>Bacilli</taxon>
        <taxon>Lactobacillales</taxon>
        <taxon>Enterococcaceae</taxon>
        <taxon>Enterococcus</taxon>
    </lineage>
</organism>
<dbReference type="InterPro" id="IPR003593">
    <property type="entry name" value="AAA+_ATPase"/>
</dbReference>
<proteinExistence type="inferred from homology"/>
<keyword evidence="5" id="KW-1185">Reference proteome</keyword>
<evidence type="ECO:0000256" key="2">
    <source>
        <dbReference type="ARBA" id="ARBA00022448"/>
    </source>
</evidence>
<name>A0ABS6TDE5_9ENTE</name>
<gene>
    <name evidence="4" type="ORF">KUA55_09545</name>
</gene>
<keyword evidence="4" id="KW-0547">Nucleotide-binding</keyword>
<protein>
    <submittedName>
        <fullName evidence="4">Metal ABC transporter ATP-binding protein</fullName>
    </submittedName>
</protein>
<comment type="similarity">
    <text evidence="1">Belongs to the ABC transporter superfamily.</text>
</comment>
<evidence type="ECO:0000313" key="4">
    <source>
        <dbReference type="EMBL" id="MBV7390925.1"/>
    </source>
</evidence>
<dbReference type="InterPro" id="IPR050153">
    <property type="entry name" value="Metal_Ion_Import_ABC"/>
</dbReference>
<dbReference type="PANTHER" id="PTHR42734">
    <property type="entry name" value="METAL TRANSPORT SYSTEM ATP-BINDING PROTEIN TM_0124-RELATED"/>
    <property type="match status" value="1"/>
</dbReference>
<feature type="domain" description="ABC transporter" evidence="3">
    <location>
        <begin position="4"/>
        <end position="236"/>
    </location>
</feature>
<dbReference type="PROSITE" id="PS00211">
    <property type="entry name" value="ABC_TRANSPORTER_1"/>
    <property type="match status" value="1"/>
</dbReference>
<dbReference type="InterPro" id="IPR017871">
    <property type="entry name" value="ABC_transporter-like_CS"/>
</dbReference>
<evidence type="ECO:0000256" key="1">
    <source>
        <dbReference type="ARBA" id="ARBA00005417"/>
    </source>
</evidence>
<dbReference type="RefSeq" id="WP_218325965.1">
    <property type="nucleotide sequence ID" value="NZ_JAHUZB010000003.1"/>
</dbReference>
<dbReference type="PANTHER" id="PTHR42734:SF5">
    <property type="entry name" value="IRON TRANSPORT SYSTEM ATP-BINDING PROTEIN HI_0361-RELATED"/>
    <property type="match status" value="1"/>
</dbReference>
<dbReference type="InterPro" id="IPR003439">
    <property type="entry name" value="ABC_transporter-like_ATP-bd"/>
</dbReference>
<evidence type="ECO:0000313" key="5">
    <source>
        <dbReference type="Proteomes" id="UP000774130"/>
    </source>
</evidence>
<dbReference type="SMART" id="SM00382">
    <property type="entry name" value="AAA"/>
    <property type="match status" value="1"/>
</dbReference>
<keyword evidence="4" id="KW-0067">ATP-binding</keyword>
<dbReference type="PROSITE" id="PS50893">
    <property type="entry name" value="ABC_TRANSPORTER_2"/>
    <property type="match status" value="1"/>
</dbReference>
<dbReference type="CDD" id="cd03235">
    <property type="entry name" value="ABC_Metallic_Cations"/>
    <property type="match status" value="1"/>
</dbReference>
<dbReference type="EMBL" id="JAHUZB010000003">
    <property type="protein sequence ID" value="MBV7390925.1"/>
    <property type="molecule type" value="Genomic_DNA"/>
</dbReference>
<evidence type="ECO:0000259" key="3">
    <source>
        <dbReference type="PROSITE" id="PS50893"/>
    </source>
</evidence>